<feature type="domain" description="Phosphoribosyltransferase" evidence="3">
    <location>
        <begin position="19"/>
        <end position="168"/>
    </location>
</feature>
<dbReference type="EMBL" id="VWXX01000005">
    <property type="protein sequence ID" value="KAA6186244.1"/>
    <property type="molecule type" value="Genomic_DNA"/>
</dbReference>
<dbReference type="PANTHER" id="PTHR43340:SF1">
    <property type="entry name" value="HYPOXANTHINE PHOSPHORIBOSYLTRANSFERASE"/>
    <property type="match status" value="1"/>
</dbReference>
<dbReference type="InterPro" id="IPR050408">
    <property type="entry name" value="HGPRT"/>
</dbReference>
<dbReference type="RefSeq" id="WP_150091202.1">
    <property type="nucleotide sequence ID" value="NZ_JBFUOH010000031.1"/>
</dbReference>
<comment type="catalytic activity">
    <reaction evidence="1">
        <text>GMP + diphosphate = guanine + 5-phospho-alpha-D-ribose 1-diphosphate</text>
        <dbReference type="Rhea" id="RHEA:25424"/>
        <dbReference type="ChEBI" id="CHEBI:16235"/>
        <dbReference type="ChEBI" id="CHEBI:33019"/>
        <dbReference type="ChEBI" id="CHEBI:58017"/>
        <dbReference type="ChEBI" id="CHEBI:58115"/>
        <dbReference type="EC" id="2.4.2.8"/>
    </reaction>
    <physiologicalReaction direction="right-to-left" evidence="1">
        <dbReference type="Rhea" id="RHEA:25426"/>
    </physiologicalReaction>
</comment>
<protein>
    <submittedName>
        <fullName evidence="4">Hypoxanthine-guanine phosphoribosyltransferase</fullName>
        <ecNumber evidence="4">2.4.2.8</ecNumber>
    </submittedName>
</protein>
<proteinExistence type="predicted"/>
<dbReference type="OrthoDB" id="9802824at2"/>
<dbReference type="PANTHER" id="PTHR43340">
    <property type="entry name" value="HYPOXANTHINE-GUANINE PHOSPHORIBOSYLTRANSFERASE"/>
    <property type="match status" value="1"/>
</dbReference>
<sequence length="186" mass="20541">MSKMTPEQFHGVRQRMDLIADQAAVERAFDDMAQAIEQRYADKDPLLLCVVTGGIVTAGLLLPRLDIQLRLDYVHASRYRGATSGGELHWRHRPSEAIQGEHVLVVDDIFDEGCTMAAIVDACVADGAASVQSVVLARKERAHATDYRPDIIGLTVPDRYVMGYGLDYKNYFRNAAGIYAAADEDV</sequence>
<dbReference type="GO" id="GO:0004422">
    <property type="term" value="F:hypoxanthine phosphoribosyltransferase activity"/>
    <property type="evidence" value="ECO:0007669"/>
    <property type="project" value="TreeGrafter"/>
</dbReference>
<reference evidence="4 5" key="1">
    <citation type="submission" date="2019-09" db="EMBL/GenBank/DDBJ databases">
        <title>Whole-genome sequence of the purple sulfur bacterium Thiohalocapsa marina DSM 19078.</title>
        <authorList>
            <person name="Kyndt J.A."/>
            <person name="Meyer T.E."/>
        </authorList>
    </citation>
    <scope>NUCLEOTIDE SEQUENCE [LARGE SCALE GENOMIC DNA]</scope>
    <source>
        <strain evidence="4 5">DSM 19078</strain>
    </source>
</reference>
<dbReference type="GO" id="GO:0032264">
    <property type="term" value="P:IMP salvage"/>
    <property type="evidence" value="ECO:0007669"/>
    <property type="project" value="TreeGrafter"/>
</dbReference>
<evidence type="ECO:0000256" key="1">
    <source>
        <dbReference type="ARBA" id="ARBA00048811"/>
    </source>
</evidence>
<accession>A0A5M8FP32</accession>
<dbReference type="GO" id="GO:0032263">
    <property type="term" value="P:GMP salvage"/>
    <property type="evidence" value="ECO:0007669"/>
    <property type="project" value="TreeGrafter"/>
</dbReference>
<keyword evidence="5" id="KW-1185">Reference proteome</keyword>
<dbReference type="Gene3D" id="3.40.50.2020">
    <property type="match status" value="1"/>
</dbReference>
<dbReference type="SUPFAM" id="SSF53271">
    <property type="entry name" value="PRTase-like"/>
    <property type="match status" value="1"/>
</dbReference>
<name>A0A5M8FP32_9GAMM</name>
<dbReference type="Proteomes" id="UP000322981">
    <property type="component" value="Unassembled WGS sequence"/>
</dbReference>
<dbReference type="CDD" id="cd06223">
    <property type="entry name" value="PRTases_typeI"/>
    <property type="match status" value="1"/>
</dbReference>
<comment type="catalytic activity">
    <reaction evidence="2">
        <text>IMP + diphosphate = hypoxanthine + 5-phospho-alpha-D-ribose 1-diphosphate</text>
        <dbReference type="Rhea" id="RHEA:17973"/>
        <dbReference type="ChEBI" id="CHEBI:17368"/>
        <dbReference type="ChEBI" id="CHEBI:33019"/>
        <dbReference type="ChEBI" id="CHEBI:58017"/>
        <dbReference type="ChEBI" id="CHEBI:58053"/>
        <dbReference type="EC" id="2.4.2.8"/>
    </reaction>
    <physiologicalReaction direction="right-to-left" evidence="2">
        <dbReference type="Rhea" id="RHEA:17975"/>
    </physiologicalReaction>
</comment>
<organism evidence="4 5">
    <name type="scientific">Thiohalocapsa marina</name>
    <dbReference type="NCBI Taxonomy" id="424902"/>
    <lineage>
        <taxon>Bacteria</taxon>
        <taxon>Pseudomonadati</taxon>
        <taxon>Pseudomonadota</taxon>
        <taxon>Gammaproteobacteria</taxon>
        <taxon>Chromatiales</taxon>
        <taxon>Chromatiaceae</taxon>
        <taxon>Thiohalocapsa</taxon>
    </lineage>
</organism>
<dbReference type="GO" id="GO:0052657">
    <property type="term" value="F:guanine phosphoribosyltransferase activity"/>
    <property type="evidence" value="ECO:0007669"/>
    <property type="project" value="RHEA"/>
</dbReference>
<dbReference type="EC" id="2.4.2.8" evidence="4"/>
<evidence type="ECO:0000313" key="4">
    <source>
        <dbReference type="EMBL" id="KAA6186244.1"/>
    </source>
</evidence>
<evidence type="ECO:0000256" key="2">
    <source>
        <dbReference type="ARBA" id="ARBA00049402"/>
    </source>
</evidence>
<dbReference type="GO" id="GO:0046100">
    <property type="term" value="P:hypoxanthine metabolic process"/>
    <property type="evidence" value="ECO:0007669"/>
    <property type="project" value="TreeGrafter"/>
</dbReference>
<dbReference type="GO" id="GO:0006178">
    <property type="term" value="P:guanine salvage"/>
    <property type="evidence" value="ECO:0007669"/>
    <property type="project" value="TreeGrafter"/>
</dbReference>
<keyword evidence="4" id="KW-0328">Glycosyltransferase</keyword>
<gene>
    <name evidence="4" type="ORF">F2Q65_05435</name>
</gene>
<comment type="caution">
    <text evidence="4">The sequence shown here is derived from an EMBL/GenBank/DDBJ whole genome shotgun (WGS) entry which is preliminary data.</text>
</comment>
<dbReference type="InterPro" id="IPR029057">
    <property type="entry name" value="PRTase-like"/>
</dbReference>
<dbReference type="NCBIfam" id="NF006605">
    <property type="entry name" value="PRK09162.1"/>
    <property type="match status" value="1"/>
</dbReference>
<dbReference type="Pfam" id="PF00156">
    <property type="entry name" value="Pribosyltran"/>
    <property type="match status" value="1"/>
</dbReference>
<keyword evidence="4" id="KW-0808">Transferase</keyword>
<dbReference type="GO" id="GO:0005829">
    <property type="term" value="C:cytosol"/>
    <property type="evidence" value="ECO:0007669"/>
    <property type="project" value="TreeGrafter"/>
</dbReference>
<dbReference type="InterPro" id="IPR000836">
    <property type="entry name" value="PRTase_dom"/>
</dbReference>
<evidence type="ECO:0000259" key="3">
    <source>
        <dbReference type="Pfam" id="PF00156"/>
    </source>
</evidence>
<dbReference type="GO" id="GO:0000287">
    <property type="term" value="F:magnesium ion binding"/>
    <property type="evidence" value="ECO:0007669"/>
    <property type="project" value="TreeGrafter"/>
</dbReference>
<dbReference type="AlphaFoldDB" id="A0A5M8FP32"/>
<evidence type="ECO:0000313" key="5">
    <source>
        <dbReference type="Proteomes" id="UP000322981"/>
    </source>
</evidence>